<evidence type="ECO:0000313" key="3">
    <source>
        <dbReference type="Proteomes" id="UP000030653"/>
    </source>
</evidence>
<keyword evidence="3" id="KW-1185">Reference proteome</keyword>
<name>M5GDS4_DACPD</name>
<feature type="region of interest" description="Disordered" evidence="1">
    <location>
        <begin position="1"/>
        <end position="35"/>
    </location>
</feature>
<reference evidence="2 3" key="1">
    <citation type="journal article" date="2012" name="Science">
        <title>The Paleozoic origin of enzymatic lignin decomposition reconstructed from 31 fungal genomes.</title>
        <authorList>
            <person name="Floudas D."/>
            <person name="Binder M."/>
            <person name="Riley R."/>
            <person name="Barry K."/>
            <person name="Blanchette R.A."/>
            <person name="Henrissat B."/>
            <person name="Martinez A.T."/>
            <person name="Otillar R."/>
            <person name="Spatafora J.W."/>
            <person name="Yadav J.S."/>
            <person name="Aerts A."/>
            <person name="Benoit I."/>
            <person name="Boyd A."/>
            <person name="Carlson A."/>
            <person name="Copeland A."/>
            <person name="Coutinho P.M."/>
            <person name="de Vries R.P."/>
            <person name="Ferreira P."/>
            <person name="Findley K."/>
            <person name="Foster B."/>
            <person name="Gaskell J."/>
            <person name="Glotzer D."/>
            <person name="Gorecki P."/>
            <person name="Heitman J."/>
            <person name="Hesse C."/>
            <person name="Hori C."/>
            <person name="Igarashi K."/>
            <person name="Jurgens J.A."/>
            <person name="Kallen N."/>
            <person name="Kersten P."/>
            <person name="Kohler A."/>
            <person name="Kuees U."/>
            <person name="Kumar T.K.A."/>
            <person name="Kuo A."/>
            <person name="LaButti K."/>
            <person name="Larrondo L.F."/>
            <person name="Lindquist E."/>
            <person name="Ling A."/>
            <person name="Lombard V."/>
            <person name="Lucas S."/>
            <person name="Lundell T."/>
            <person name="Martin R."/>
            <person name="McLaughlin D.J."/>
            <person name="Morgenstern I."/>
            <person name="Morin E."/>
            <person name="Murat C."/>
            <person name="Nagy L.G."/>
            <person name="Nolan M."/>
            <person name="Ohm R.A."/>
            <person name="Patyshakuliyeva A."/>
            <person name="Rokas A."/>
            <person name="Ruiz-Duenas F.J."/>
            <person name="Sabat G."/>
            <person name="Salamov A."/>
            <person name="Samejima M."/>
            <person name="Schmutz J."/>
            <person name="Slot J.C."/>
            <person name="St John F."/>
            <person name="Stenlid J."/>
            <person name="Sun H."/>
            <person name="Sun S."/>
            <person name="Syed K."/>
            <person name="Tsang A."/>
            <person name="Wiebenga A."/>
            <person name="Young D."/>
            <person name="Pisabarro A."/>
            <person name="Eastwood D.C."/>
            <person name="Martin F."/>
            <person name="Cullen D."/>
            <person name="Grigoriev I.V."/>
            <person name="Hibbett D.S."/>
        </authorList>
    </citation>
    <scope>NUCLEOTIDE SEQUENCE [LARGE SCALE GENOMIC DNA]</scope>
    <source>
        <strain evidence="2 3">DJM-731 SS1</strain>
    </source>
</reference>
<feature type="compositionally biased region" description="Low complexity" evidence="1">
    <location>
        <begin position="10"/>
        <end position="29"/>
    </location>
</feature>
<dbReference type="EMBL" id="JH795857">
    <property type="protein sequence ID" value="EJU04782.1"/>
    <property type="molecule type" value="Genomic_DNA"/>
</dbReference>
<dbReference type="OMA" id="HYSANRR"/>
<evidence type="ECO:0000313" key="2">
    <source>
        <dbReference type="EMBL" id="EJU04782.1"/>
    </source>
</evidence>
<dbReference type="STRING" id="1858805.M5GDS4"/>
<dbReference type="RefSeq" id="XP_040631676.1">
    <property type="nucleotide sequence ID" value="XM_040774788.1"/>
</dbReference>
<evidence type="ECO:0000256" key="1">
    <source>
        <dbReference type="SAM" id="MobiDB-lite"/>
    </source>
</evidence>
<accession>M5GDS4</accession>
<feature type="region of interest" description="Disordered" evidence="1">
    <location>
        <begin position="72"/>
        <end position="93"/>
    </location>
</feature>
<dbReference type="Proteomes" id="UP000030653">
    <property type="component" value="Unassembled WGS sequence"/>
</dbReference>
<sequence>MTASTGLVPSTPQRRTTFATTGTTPSFTGGHYSANRRHSLYGTEDRIVLDPGCRTWRVGFSGEGRARDVFPAHKPASYSEPREKDRRSLWDLDMGNTTEEREEAERALYERLKDRLRRTFTQ</sequence>
<dbReference type="GeneID" id="63689850"/>
<dbReference type="AlphaFoldDB" id="M5GDS4"/>
<organism evidence="2 3">
    <name type="scientific">Dacryopinax primogenitus (strain DJM 731)</name>
    <name type="common">Brown rot fungus</name>
    <dbReference type="NCBI Taxonomy" id="1858805"/>
    <lineage>
        <taxon>Eukaryota</taxon>
        <taxon>Fungi</taxon>
        <taxon>Dikarya</taxon>
        <taxon>Basidiomycota</taxon>
        <taxon>Agaricomycotina</taxon>
        <taxon>Dacrymycetes</taxon>
        <taxon>Dacrymycetales</taxon>
        <taxon>Dacrymycetaceae</taxon>
        <taxon>Dacryopinax</taxon>
    </lineage>
</organism>
<gene>
    <name evidence="2" type="ORF">DACRYDRAFT_47869</name>
</gene>
<dbReference type="OrthoDB" id="337660at2759"/>
<protein>
    <submittedName>
        <fullName evidence="2">Uncharacterized protein</fullName>
    </submittedName>
</protein>
<dbReference type="HOGENOM" id="CLU_2026647_0_0_1"/>
<feature type="compositionally biased region" description="Basic and acidic residues" evidence="1">
    <location>
        <begin position="80"/>
        <end position="90"/>
    </location>
</feature>
<proteinExistence type="predicted"/>